<dbReference type="Proteomes" id="UP001500340">
    <property type="component" value="Unassembled WGS sequence"/>
</dbReference>
<sequence length="74" mass="8699">MDYGAFFADVQAWIGQANQAAMQYGMDKPEFWQWVADSAGALCKKYNDHRLAMKQMIMMTEWLEEVYEKQVKPK</sequence>
<dbReference type="EMBL" id="BAAACX010000007">
    <property type="protein sequence ID" value="GAA0382535.1"/>
    <property type="molecule type" value="Genomic_DNA"/>
</dbReference>
<proteinExistence type="predicted"/>
<organism evidence="1 2">
    <name type="scientific">Paenibacillus motobuensis</name>
    <dbReference type="NCBI Taxonomy" id="295324"/>
    <lineage>
        <taxon>Bacteria</taxon>
        <taxon>Bacillati</taxon>
        <taxon>Bacillota</taxon>
        <taxon>Bacilli</taxon>
        <taxon>Bacillales</taxon>
        <taxon>Paenibacillaceae</taxon>
        <taxon>Paenibacillus</taxon>
    </lineage>
</organism>
<evidence type="ECO:0008006" key="3">
    <source>
        <dbReference type="Google" id="ProtNLM"/>
    </source>
</evidence>
<evidence type="ECO:0000313" key="1">
    <source>
        <dbReference type="EMBL" id="GAA0382535.1"/>
    </source>
</evidence>
<reference evidence="1 2" key="1">
    <citation type="journal article" date="2019" name="Int. J. Syst. Evol. Microbiol.">
        <title>The Global Catalogue of Microorganisms (GCM) 10K type strain sequencing project: providing services to taxonomists for standard genome sequencing and annotation.</title>
        <authorList>
            <consortium name="The Broad Institute Genomics Platform"/>
            <consortium name="The Broad Institute Genome Sequencing Center for Infectious Disease"/>
            <person name="Wu L."/>
            <person name="Ma J."/>
        </authorList>
    </citation>
    <scope>NUCLEOTIDE SEQUENCE [LARGE SCALE GENOMIC DNA]</scope>
    <source>
        <strain evidence="1 2">JCM 12774</strain>
    </source>
</reference>
<accession>A0ABN0Y4P1</accession>
<protein>
    <recommendedName>
        <fullName evidence="3">Phage protein</fullName>
    </recommendedName>
</protein>
<name>A0ABN0Y4P1_9BACL</name>
<dbReference type="RefSeq" id="WP_343858766.1">
    <property type="nucleotide sequence ID" value="NZ_BAAACX010000007.1"/>
</dbReference>
<gene>
    <name evidence="1" type="ORF">GCM10008933_12120</name>
</gene>
<comment type="caution">
    <text evidence="1">The sequence shown here is derived from an EMBL/GenBank/DDBJ whole genome shotgun (WGS) entry which is preliminary data.</text>
</comment>
<evidence type="ECO:0000313" key="2">
    <source>
        <dbReference type="Proteomes" id="UP001500340"/>
    </source>
</evidence>
<keyword evidence="2" id="KW-1185">Reference proteome</keyword>